<dbReference type="EMBL" id="BMIR01000020">
    <property type="protein sequence ID" value="GGE52077.1"/>
    <property type="molecule type" value="Genomic_DNA"/>
</dbReference>
<evidence type="ECO:0000259" key="3">
    <source>
        <dbReference type="Pfam" id="PF26347"/>
    </source>
</evidence>
<dbReference type="Proteomes" id="UP000628775">
    <property type="component" value="Unassembled WGS sequence"/>
</dbReference>
<feature type="coiled-coil region" evidence="1">
    <location>
        <begin position="45"/>
        <end position="72"/>
    </location>
</feature>
<dbReference type="InterPro" id="IPR048198">
    <property type="entry name" value="YtrI"/>
</dbReference>
<keyword evidence="2" id="KW-1133">Transmembrane helix</keyword>
<keyword evidence="2" id="KW-0812">Transmembrane</keyword>
<reference evidence="4" key="2">
    <citation type="submission" date="2020-09" db="EMBL/GenBank/DDBJ databases">
        <authorList>
            <person name="Sun Q."/>
            <person name="Zhou Y."/>
        </authorList>
    </citation>
    <scope>NUCLEOTIDE SEQUENCE</scope>
    <source>
        <strain evidence="4">CGMCC 1.15371</strain>
    </source>
</reference>
<evidence type="ECO:0000256" key="1">
    <source>
        <dbReference type="SAM" id="Coils"/>
    </source>
</evidence>
<sequence length="172" mass="19604">MRVPPHYTPPSVQRFFAGVIIGALIGFIFFIILFGIAQDRQIRKIKEQQALIEKLVDKNETLTKLKDEENEELSKKLKVQDIKVTIDSGKQEMKRFVIYSLEQEISEQLNSLVSQEITAVSSSKALIFNTINSRKFVLEDKAYQFKVKTLTISTTLEIDVEVVEVKPTLAGQ</sequence>
<keyword evidence="5" id="KW-1185">Reference proteome</keyword>
<evidence type="ECO:0000313" key="4">
    <source>
        <dbReference type="EMBL" id="GGE52077.1"/>
    </source>
</evidence>
<reference evidence="4" key="1">
    <citation type="journal article" date="2014" name="Int. J. Syst. Evol. Microbiol.">
        <title>Complete genome sequence of Corynebacterium casei LMG S-19264T (=DSM 44701T), isolated from a smear-ripened cheese.</title>
        <authorList>
            <consortium name="US DOE Joint Genome Institute (JGI-PGF)"/>
            <person name="Walter F."/>
            <person name="Albersmeier A."/>
            <person name="Kalinowski J."/>
            <person name="Ruckert C."/>
        </authorList>
    </citation>
    <scope>NUCLEOTIDE SEQUENCE</scope>
    <source>
        <strain evidence="4">CGMCC 1.15371</strain>
    </source>
</reference>
<evidence type="ECO:0000313" key="5">
    <source>
        <dbReference type="Proteomes" id="UP000628775"/>
    </source>
</evidence>
<name>A0A8J2YM01_9BACL</name>
<dbReference type="RefSeq" id="WP_188697052.1">
    <property type="nucleotide sequence ID" value="NZ_BMIR01000020.1"/>
</dbReference>
<keyword evidence="2" id="KW-0472">Membrane</keyword>
<feature type="domain" description="Sporulation membrane protein YtrI C-terminal" evidence="3">
    <location>
        <begin position="80"/>
        <end position="162"/>
    </location>
</feature>
<dbReference type="Pfam" id="PF26347">
    <property type="entry name" value="YtrI_sporulation"/>
    <property type="match status" value="1"/>
</dbReference>
<evidence type="ECO:0000256" key="2">
    <source>
        <dbReference type="SAM" id="Phobius"/>
    </source>
</evidence>
<proteinExistence type="predicted"/>
<feature type="transmembrane region" description="Helical" evidence="2">
    <location>
        <begin position="15"/>
        <end position="37"/>
    </location>
</feature>
<dbReference type="NCBIfam" id="NF041479">
    <property type="entry name" value="spor_membprot_YtrI"/>
    <property type="match status" value="1"/>
</dbReference>
<keyword evidence="1" id="KW-0175">Coiled coil</keyword>
<dbReference type="AlphaFoldDB" id="A0A8J2YM01"/>
<gene>
    <name evidence="4" type="ORF">GCM10011391_33600</name>
</gene>
<dbReference type="InterPro" id="IPR058620">
    <property type="entry name" value="YtrI_C"/>
</dbReference>
<accession>A0A8J2YM01</accession>
<protein>
    <recommendedName>
        <fullName evidence="3">Sporulation membrane protein YtrI C-terminal domain-containing protein</fullName>
    </recommendedName>
</protein>
<organism evidence="4 5">
    <name type="scientific">Pullulanibacillus camelliae</name>
    <dbReference type="NCBI Taxonomy" id="1707096"/>
    <lineage>
        <taxon>Bacteria</taxon>
        <taxon>Bacillati</taxon>
        <taxon>Bacillota</taxon>
        <taxon>Bacilli</taxon>
        <taxon>Bacillales</taxon>
        <taxon>Sporolactobacillaceae</taxon>
        <taxon>Pullulanibacillus</taxon>
    </lineage>
</organism>
<comment type="caution">
    <text evidence="4">The sequence shown here is derived from an EMBL/GenBank/DDBJ whole genome shotgun (WGS) entry which is preliminary data.</text>
</comment>